<dbReference type="InterPro" id="IPR036291">
    <property type="entry name" value="NAD(P)-bd_dom_sf"/>
</dbReference>
<organism evidence="4 5">
    <name type="scientific">Aspergillus cavernicola</name>
    <dbReference type="NCBI Taxonomy" id="176166"/>
    <lineage>
        <taxon>Eukaryota</taxon>
        <taxon>Fungi</taxon>
        <taxon>Dikarya</taxon>
        <taxon>Ascomycota</taxon>
        <taxon>Pezizomycotina</taxon>
        <taxon>Eurotiomycetes</taxon>
        <taxon>Eurotiomycetidae</taxon>
        <taxon>Eurotiales</taxon>
        <taxon>Aspergillaceae</taxon>
        <taxon>Aspergillus</taxon>
        <taxon>Aspergillus subgen. Nidulantes</taxon>
    </lineage>
</organism>
<dbReference type="CDD" id="cd05259">
    <property type="entry name" value="PCBER_SDR_a"/>
    <property type="match status" value="1"/>
</dbReference>
<reference evidence="4 5" key="1">
    <citation type="submission" date="2024-07" db="EMBL/GenBank/DDBJ databases">
        <title>Section-level genome sequencing and comparative genomics of Aspergillus sections Usti and Cavernicolus.</title>
        <authorList>
            <consortium name="Lawrence Berkeley National Laboratory"/>
            <person name="Nybo J.L."/>
            <person name="Vesth T.C."/>
            <person name="Theobald S."/>
            <person name="Frisvad J.C."/>
            <person name="Larsen T.O."/>
            <person name="Kjaerboelling I."/>
            <person name="Rothschild-Mancinelli K."/>
            <person name="Lyhne E.K."/>
            <person name="Kogle M.E."/>
            <person name="Barry K."/>
            <person name="Clum A."/>
            <person name="Na H."/>
            <person name="Ledsgaard L."/>
            <person name="Lin J."/>
            <person name="Lipzen A."/>
            <person name="Kuo A."/>
            <person name="Riley R."/>
            <person name="Mondo S."/>
            <person name="LaButti K."/>
            <person name="Haridas S."/>
            <person name="Pangalinan J."/>
            <person name="Salamov A.A."/>
            <person name="Simmons B.A."/>
            <person name="Magnuson J.K."/>
            <person name="Chen J."/>
            <person name="Drula E."/>
            <person name="Henrissat B."/>
            <person name="Wiebenga A."/>
            <person name="Lubbers R.J."/>
            <person name="Gomes A.C."/>
            <person name="Makela M.R."/>
            <person name="Stajich J."/>
            <person name="Grigoriev I.V."/>
            <person name="Mortensen U.H."/>
            <person name="De vries R.P."/>
            <person name="Baker S.E."/>
            <person name="Andersen M.R."/>
        </authorList>
    </citation>
    <scope>NUCLEOTIDE SEQUENCE [LARGE SCALE GENOMIC DNA]</scope>
    <source>
        <strain evidence="4 5">CBS 600.67</strain>
    </source>
</reference>
<dbReference type="InterPro" id="IPR045312">
    <property type="entry name" value="PCBER-like"/>
</dbReference>
<protein>
    <recommendedName>
        <fullName evidence="3">NmrA-like domain-containing protein</fullName>
    </recommendedName>
</protein>
<evidence type="ECO:0000256" key="2">
    <source>
        <dbReference type="ARBA" id="ARBA00023002"/>
    </source>
</evidence>
<proteinExistence type="predicted"/>
<dbReference type="Gene3D" id="3.90.25.10">
    <property type="entry name" value="UDP-galactose 4-epimerase, domain 1"/>
    <property type="match status" value="1"/>
</dbReference>
<dbReference type="Proteomes" id="UP001610335">
    <property type="component" value="Unassembled WGS sequence"/>
</dbReference>
<dbReference type="InterPro" id="IPR008030">
    <property type="entry name" value="NmrA-like"/>
</dbReference>
<gene>
    <name evidence="4" type="ORF">BDW59DRAFT_152586</name>
</gene>
<dbReference type="PANTHER" id="PTHR47706">
    <property type="entry name" value="NMRA-LIKE FAMILY PROTEIN"/>
    <property type="match status" value="1"/>
</dbReference>
<accession>A0ABR4HS73</accession>
<dbReference type="Pfam" id="PF05368">
    <property type="entry name" value="NmrA"/>
    <property type="match status" value="1"/>
</dbReference>
<evidence type="ECO:0000256" key="1">
    <source>
        <dbReference type="ARBA" id="ARBA00022857"/>
    </source>
</evidence>
<evidence type="ECO:0000313" key="4">
    <source>
        <dbReference type="EMBL" id="KAL2817528.1"/>
    </source>
</evidence>
<dbReference type="Gene3D" id="3.40.50.720">
    <property type="entry name" value="NAD(P)-binding Rossmann-like Domain"/>
    <property type="match status" value="1"/>
</dbReference>
<dbReference type="PANTHER" id="PTHR47706:SF6">
    <property type="entry name" value="NMRA-LIKE FAMILY PROTEIN (AFU_ORTHOLOGUE AFUA_6G00280)"/>
    <property type="match status" value="1"/>
</dbReference>
<comment type="caution">
    <text evidence="4">The sequence shown here is derived from an EMBL/GenBank/DDBJ whole genome shotgun (WGS) entry which is preliminary data.</text>
</comment>
<keyword evidence="5" id="KW-1185">Reference proteome</keyword>
<dbReference type="EMBL" id="JBFXLS010000091">
    <property type="protein sequence ID" value="KAL2817528.1"/>
    <property type="molecule type" value="Genomic_DNA"/>
</dbReference>
<name>A0ABR4HS73_9EURO</name>
<keyword evidence="1" id="KW-0521">NADP</keyword>
<keyword evidence="2" id="KW-0560">Oxidoreductase</keyword>
<sequence>MPTTTTNDILVIGAGELGTQVLLSLAQHPNASNKNIAALLRPSTITSPSPQKTAELQTLRDSHISLIPGDITNDTPDTLSSVFANYHTVISCTGFAAGSGTQRKLARAVLAADVPRFIPWQFGVDYDTIGRGSGQDLFDEQLDVRDLLRSQEKTKWAIISTGMFTSFLFEPSFGVVDLQNAIVTALGGLANRVTVTSPGDIGRLAAEAVLGPNTDEVFGNKAIYVAGDTLSYERLAELLEMVTGRTFQRKVRTVESAKADLTKEPENGLYKYQIVFGEGKGVAWDIGETWNSTLGIRAQTAEEWAKEHLS</sequence>
<evidence type="ECO:0000259" key="3">
    <source>
        <dbReference type="Pfam" id="PF05368"/>
    </source>
</evidence>
<evidence type="ECO:0000313" key="5">
    <source>
        <dbReference type="Proteomes" id="UP001610335"/>
    </source>
</evidence>
<dbReference type="SUPFAM" id="SSF51735">
    <property type="entry name" value="NAD(P)-binding Rossmann-fold domains"/>
    <property type="match status" value="1"/>
</dbReference>
<dbReference type="InterPro" id="IPR051609">
    <property type="entry name" value="NmrA/Isoflavone_reductase-like"/>
</dbReference>
<feature type="domain" description="NmrA-like" evidence="3">
    <location>
        <begin position="6"/>
        <end position="280"/>
    </location>
</feature>